<dbReference type="Proteomes" id="UP000036176">
    <property type="component" value="Unassembled WGS sequence"/>
</dbReference>
<comment type="subcellular location">
    <subcellularLocation>
        <location evidence="6">Cell membrane</location>
        <topology evidence="6">Peripheral membrane protein</topology>
    </subcellularLocation>
</comment>
<evidence type="ECO:0000256" key="6">
    <source>
        <dbReference type="HAMAP-Rule" id="MF_01871"/>
    </source>
</evidence>
<comment type="cofactor">
    <cofactor evidence="6">
        <name>Zn(2+)</name>
        <dbReference type="ChEBI" id="CHEBI:29105"/>
    </cofactor>
</comment>
<dbReference type="EMBL" id="JYNX01000023">
    <property type="protein sequence ID" value="KMO83400.1"/>
    <property type="molecule type" value="Genomic_DNA"/>
</dbReference>
<dbReference type="AlphaFoldDB" id="A0A0J6WJ87"/>
<keyword evidence="5 6" id="KW-0472">Membrane</keyword>
<dbReference type="OrthoDB" id="9805101at2"/>
<feature type="binding site" evidence="6">
    <location>
        <position position="543"/>
    </location>
    <ligand>
        <name>Zn(2+)</name>
        <dbReference type="ChEBI" id="CHEBI:29105"/>
    </ligand>
</feature>
<keyword evidence="4 6" id="KW-0862">Zinc</keyword>
<dbReference type="PANTHER" id="PTHR38344:SF1">
    <property type="entry name" value="INORGANIC CARBON TRANSPORTER SUBUNIT DABA-RELATED"/>
    <property type="match status" value="1"/>
</dbReference>
<comment type="subunit">
    <text evidence="6">Forms a complex with DabB.</text>
</comment>
<evidence type="ECO:0000256" key="3">
    <source>
        <dbReference type="ARBA" id="ARBA00022723"/>
    </source>
</evidence>
<comment type="caution">
    <text evidence="7">The sequence shown here is derived from an EMBL/GenBank/DDBJ whole genome shotgun (WGS) entry which is preliminary data.</text>
</comment>
<dbReference type="HAMAP" id="MF_01871">
    <property type="entry name" value="DabA"/>
    <property type="match status" value="1"/>
</dbReference>
<dbReference type="PANTHER" id="PTHR38344">
    <property type="entry name" value="UPF0753 PROTEIN AQ_863"/>
    <property type="match status" value="1"/>
</dbReference>
<protein>
    <recommendedName>
        <fullName evidence="6">Probable inorganic carbon transporter subunit DabA</fullName>
    </recommendedName>
</protein>
<dbReference type="InterPro" id="IPR018752">
    <property type="entry name" value="DabA"/>
</dbReference>
<feature type="binding site" evidence="6">
    <location>
        <position position="528"/>
    </location>
    <ligand>
        <name>Zn(2+)</name>
        <dbReference type="ChEBI" id="CHEBI:29105"/>
    </ligand>
</feature>
<evidence type="ECO:0000256" key="4">
    <source>
        <dbReference type="ARBA" id="ARBA00022833"/>
    </source>
</evidence>
<feature type="binding site" evidence="6">
    <location>
        <position position="356"/>
    </location>
    <ligand>
        <name>Zn(2+)</name>
        <dbReference type="ChEBI" id="CHEBI:29105"/>
    </ligand>
</feature>
<dbReference type="GO" id="GO:0005886">
    <property type="term" value="C:plasma membrane"/>
    <property type="evidence" value="ECO:0007669"/>
    <property type="project" value="UniProtKB-SubCell"/>
</dbReference>
<keyword evidence="1 6" id="KW-0813">Transport</keyword>
<name>A0A0J6WJ87_MYCCU</name>
<comment type="function">
    <text evidence="6">Part of an energy-coupled inorganic carbon pump.</text>
</comment>
<accession>A0A0J6WJ87</accession>
<organism evidence="7 8">
    <name type="scientific">Mycolicibacterium chubuense</name>
    <name type="common">Mycobacterium chubuense</name>
    <dbReference type="NCBI Taxonomy" id="1800"/>
    <lineage>
        <taxon>Bacteria</taxon>
        <taxon>Bacillati</taxon>
        <taxon>Actinomycetota</taxon>
        <taxon>Actinomycetes</taxon>
        <taxon>Mycobacteriales</taxon>
        <taxon>Mycobacteriaceae</taxon>
        <taxon>Mycolicibacterium</taxon>
    </lineage>
</organism>
<sequence>MTPTDIASQRARLRSDIRLAARALPTHYPLGTFIAVNPLAGLQTMPFEQAVRRASDVYGMRGTLPETVFRALHRQGRITDADLDAVLIRRHPNLADEPELHLAGRTVTAIELLRADLLHGQTGPEPLRRFTTHAEQVSVRLAADIDAHAATWCAAFLGGGSWPMPGRADGFYPAWRELARSDRTLPRAVRKRLRANAERADDAVLQALDALGIGDDDRVTYLQAHLTRLPGWAAHIHWGTDRGAGIDLLQYLAMRLSYEAAFVPEPPDAPVAEPPRPATPTARERAAHLLRVWDTDIVAEDELATAARILAALPLAAREMVWQQAFESHYQDHLLTALATTPAKAAAPVHTQLVTCIDTRSEGLRRHLESCGGYQTFGFAGFFAVAIRFTGLLGGDPADLCPVLISPNHDVTEEPADSRGANRQISGATGLAAAETAFHTAKQSLTGPFTLAEAAGWLAAPLAAAKTAAPATVGTLRHRLRELIAPPAATVLAVAGMPRNERVLFAQALFQSIGLVRDFGRLLVLCGHHSTTENNPYQASLDCGACGGQSGAPNARTAALILNDPEVREELRGSGIDIPADTLVVAAVHDTTTDRVTVLDDHLIPASHRADIDRLTADLAQAGDALAAERCADLPGAPRRRSPAKAARHVAARSLDWAQVYPEWGLAGNAAFIIAPRDITAGIDLQRRAFLHSYDADVDADGTALETIMTAPLVVAQWINCQYYFSTVAPDAFGAGTKTIHNVVGDAGVLAGHVGDLRLGLPKQSIRFGDRLIHEPQRLLAIIQAPLSRVDTVIERNTLLQQLFDNDWVAVAAREDTHDSWRRWTRSGWRIWHETDRPTTTHTKEMIR</sequence>
<dbReference type="GO" id="GO:0008270">
    <property type="term" value="F:zinc ion binding"/>
    <property type="evidence" value="ECO:0007669"/>
    <property type="project" value="UniProtKB-UniRule"/>
</dbReference>
<dbReference type="PATRIC" id="fig|1800.3.peg.1244"/>
<feature type="binding site" evidence="6">
    <location>
        <position position="358"/>
    </location>
    <ligand>
        <name>Zn(2+)</name>
        <dbReference type="ChEBI" id="CHEBI:29105"/>
    </ligand>
</feature>
<evidence type="ECO:0000256" key="5">
    <source>
        <dbReference type="ARBA" id="ARBA00023136"/>
    </source>
</evidence>
<evidence type="ECO:0000313" key="8">
    <source>
        <dbReference type="Proteomes" id="UP000036176"/>
    </source>
</evidence>
<evidence type="ECO:0000313" key="7">
    <source>
        <dbReference type="EMBL" id="KMO83400.1"/>
    </source>
</evidence>
<dbReference type="Pfam" id="PF10070">
    <property type="entry name" value="DabA"/>
    <property type="match status" value="1"/>
</dbReference>
<evidence type="ECO:0000256" key="1">
    <source>
        <dbReference type="ARBA" id="ARBA00022448"/>
    </source>
</evidence>
<proteinExistence type="inferred from homology"/>
<comment type="similarity">
    <text evidence="6">Belongs to the inorganic carbon transporter (TC 9.A.2) DabA family.</text>
</comment>
<keyword evidence="8" id="KW-1185">Reference proteome</keyword>
<reference evidence="7 8" key="1">
    <citation type="journal article" date="2015" name="Genome Biol. Evol.">
        <title>Characterization of Three Mycobacterium spp. with Potential Use in Bioremediation by Genome Sequencing and Comparative Genomics.</title>
        <authorList>
            <person name="Das S."/>
            <person name="Pettersson B.M."/>
            <person name="Behra P.R."/>
            <person name="Ramesh M."/>
            <person name="Dasgupta S."/>
            <person name="Bhattacharya A."/>
            <person name="Kirsebom L.A."/>
        </authorList>
    </citation>
    <scope>NUCLEOTIDE SEQUENCE [LARGE SCALE GENOMIC DNA]</scope>
    <source>
        <strain evidence="7 8">DSM 44219</strain>
    </source>
</reference>
<keyword evidence="3 6" id="KW-0479">Metal-binding</keyword>
<dbReference type="RefSeq" id="WP_048417324.1">
    <property type="nucleotide sequence ID" value="NZ_JYNX01000023.1"/>
</dbReference>
<evidence type="ECO:0000256" key="2">
    <source>
        <dbReference type="ARBA" id="ARBA00022475"/>
    </source>
</evidence>
<gene>
    <name evidence="6" type="primary">dabA</name>
    <name evidence="7" type="ORF">MCHUDSM44219_01238</name>
</gene>
<keyword evidence="2 6" id="KW-1003">Cell membrane</keyword>